<dbReference type="Pfam" id="PF00155">
    <property type="entry name" value="Aminotran_1_2"/>
    <property type="match status" value="1"/>
</dbReference>
<dbReference type="InterPro" id="IPR015422">
    <property type="entry name" value="PyrdxlP-dep_Trfase_small"/>
</dbReference>
<dbReference type="InterPro" id="IPR050881">
    <property type="entry name" value="LL-DAP_aminotransferase"/>
</dbReference>
<dbReference type="SUPFAM" id="SSF53383">
    <property type="entry name" value="PLP-dependent transferases"/>
    <property type="match status" value="1"/>
</dbReference>
<evidence type="ECO:0000256" key="2">
    <source>
        <dbReference type="ARBA" id="ARBA00022576"/>
    </source>
</evidence>
<evidence type="ECO:0000256" key="3">
    <source>
        <dbReference type="ARBA" id="ARBA00022679"/>
    </source>
</evidence>
<dbReference type="Gene3D" id="3.40.640.10">
    <property type="entry name" value="Type I PLP-dependent aspartate aminotransferase-like (Major domain)"/>
    <property type="match status" value="1"/>
</dbReference>
<name>A0A1N7JGE1_9PROT</name>
<dbReference type="Proteomes" id="UP000185678">
    <property type="component" value="Unassembled WGS sequence"/>
</dbReference>
<accession>A0A1N7JGE1</accession>
<gene>
    <name evidence="5" type="ORF">SAMN05421779_102223</name>
</gene>
<proteinExistence type="predicted"/>
<sequence>MHNPRLDLLTDYPFQRLAALLEGLEPGAAPLMMSIGEPQHPVPALVGEVLATSGAGWGKYPPIAGAPELKGAIAGWAERRYGLPQGMLPPEAILPASGTREALYMIAQTVVPERKAGATPLVLMPNPFYQVYLGGVLMQGAEPLLVDAGPDTGFLPDIEALPPETLERAAMVIVCSPANPQGAVVSLERWTALVRLARQYDFVLVADECYSEIYAEVPPAGVLEACHALGGSLDNVLVFNSLSKRSSVPGMRSGFVAGDPAIIQRFQRLRAYAAAGMPLPLQMVSAALWSDEAHAVANRRLYQEKISDASAIFGDRFGYHPPAGGFFLWLNVGDGEAATRRLWAEAGVKVLPGRYLARDRVDPVSGAVSNVGAPYIRVALVQNRETTQQALQRMVSVL</sequence>
<dbReference type="STRING" id="80876.SAMN05421779_102223"/>
<reference evidence="5 6" key="1">
    <citation type="submission" date="2017-01" db="EMBL/GenBank/DDBJ databases">
        <authorList>
            <person name="Mah S.A."/>
            <person name="Swanson W.J."/>
            <person name="Moy G.W."/>
            <person name="Vacquier V.D."/>
        </authorList>
    </citation>
    <scope>NUCLEOTIDE SEQUENCE [LARGE SCALE GENOMIC DNA]</scope>
    <source>
        <strain evidence="5 6">DSM 11589</strain>
    </source>
</reference>
<dbReference type="InterPro" id="IPR015424">
    <property type="entry name" value="PyrdxlP-dep_Trfase"/>
</dbReference>
<protein>
    <submittedName>
        <fullName evidence="5">Succinyldiaminopimelate transaminase</fullName>
    </submittedName>
</protein>
<keyword evidence="2" id="KW-0032">Aminotransferase</keyword>
<feature type="domain" description="Aminotransferase class I/classII large" evidence="4">
    <location>
        <begin position="34"/>
        <end position="357"/>
    </location>
</feature>
<dbReference type="PANTHER" id="PTHR42832:SF3">
    <property type="entry name" value="L-GLUTAMINE--4-(METHYLSULFANYL)-2-OXOBUTANOATE AMINOTRANSFERASE"/>
    <property type="match status" value="1"/>
</dbReference>
<evidence type="ECO:0000256" key="1">
    <source>
        <dbReference type="ARBA" id="ARBA00001933"/>
    </source>
</evidence>
<evidence type="ECO:0000259" key="4">
    <source>
        <dbReference type="Pfam" id="PF00155"/>
    </source>
</evidence>
<dbReference type="GO" id="GO:0008483">
    <property type="term" value="F:transaminase activity"/>
    <property type="evidence" value="ECO:0007669"/>
    <property type="project" value="UniProtKB-KW"/>
</dbReference>
<dbReference type="PANTHER" id="PTHR42832">
    <property type="entry name" value="AMINO ACID AMINOTRANSFERASE"/>
    <property type="match status" value="1"/>
</dbReference>
<dbReference type="InterPro" id="IPR015421">
    <property type="entry name" value="PyrdxlP-dep_Trfase_major"/>
</dbReference>
<dbReference type="RefSeq" id="WP_076399123.1">
    <property type="nucleotide sequence ID" value="NZ_FTOA01000002.1"/>
</dbReference>
<dbReference type="OrthoDB" id="9813612at2"/>
<dbReference type="Gene3D" id="3.90.1150.10">
    <property type="entry name" value="Aspartate Aminotransferase, domain 1"/>
    <property type="match status" value="1"/>
</dbReference>
<keyword evidence="6" id="KW-1185">Reference proteome</keyword>
<dbReference type="EMBL" id="FTOA01000002">
    <property type="protein sequence ID" value="SIS48324.1"/>
    <property type="molecule type" value="Genomic_DNA"/>
</dbReference>
<dbReference type="GO" id="GO:0030170">
    <property type="term" value="F:pyridoxal phosphate binding"/>
    <property type="evidence" value="ECO:0007669"/>
    <property type="project" value="InterPro"/>
</dbReference>
<comment type="cofactor">
    <cofactor evidence="1">
        <name>pyridoxal 5'-phosphate</name>
        <dbReference type="ChEBI" id="CHEBI:597326"/>
    </cofactor>
</comment>
<dbReference type="InterPro" id="IPR004839">
    <property type="entry name" value="Aminotransferase_I/II_large"/>
</dbReference>
<dbReference type="CDD" id="cd00609">
    <property type="entry name" value="AAT_like"/>
    <property type="match status" value="1"/>
</dbReference>
<keyword evidence="3" id="KW-0808">Transferase</keyword>
<dbReference type="AlphaFoldDB" id="A0A1N7JGE1"/>
<evidence type="ECO:0000313" key="5">
    <source>
        <dbReference type="EMBL" id="SIS48324.1"/>
    </source>
</evidence>
<organism evidence="5 6">
    <name type="scientific">Insolitispirillum peregrinum</name>
    <dbReference type="NCBI Taxonomy" id="80876"/>
    <lineage>
        <taxon>Bacteria</taxon>
        <taxon>Pseudomonadati</taxon>
        <taxon>Pseudomonadota</taxon>
        <taxon>Alphaproteobacteria</taxon>
        <taxon>Rhodospirillales</taxon>
        <taxon>Novispirillaceae</taxon>
        <taxon>Insolitispirillum</taxon>
    </lineage>
</organism>
<evidence type="ECO:0000313" key="6">
    <source>
        <dbReference type="Proteomes" id="UP000185678"/>
    </source>
</evidence>